<evidence type="ECO:0000313" key="4">
    <source>
        <dbReference type="Proteomes" id="UP000199296"/>
    </source>
</evidence>
<dbReference type="AlphaFoldDB" id="A0A1G7VW38"/>
<dbReference type="PANTHER" id="PTHR21666">
    <property type="entry name" value="PEPTIDASE-RELATED"/>
    <property type="match status" value="1"/>
</dbReference>
<dbReference type="InterPro" id="IPR050570">
    <property type="entry name" value="Cell_wall_metabolism_enzyme"/>
</dbReference>
<dbReference type="SUPFAM" id="SSF51261">
    <property type="entry name" value="Duplicated hybrid motif"/>
    <property type="match status" value="1"/>
</dbReference>
<dbReference type="Proteomes" id="UP000199296">
    <property type="component" value="Unassembled WGS sequence"/>
</dbReference>
<evidence type="ECO:0000313" key="3">
    <source>
        <dbReference type="EMBL" id="SDG63639.1"/>
    </source>
</evidence>
<dbReference type="OrthoDB" id="9810477at2"/>
<evidence type="ECO:0000259" key="2">
    <source>
        <dbReference type="Pfam" id="PF01551"/>
    </source>
</evidence>
<dbReference type="InterPro" id="IPR011055">
    <property type="entry name" value="Dup_hybrid_motif"/>
</dbReference>
<organism evidence="3 4">
    <name type="scientific">Psychroflexus sediminis</name>
    <dbReference type="NCBI Taxonomy" id="470826"/>
    <lineage>
        <taxon>Bacteria</taxon>
        <taxon>Pseudomonadati</taxon>
        <taxon>Bacteroidota</taxon>
        <taxon>Flavobacteriia</taxon>
        <taxon>Flavobacteriales</taxon>
        <taxon>Flavobacteriaceae</taxon>
        <taxon>Psychroflexus</taxon>
    </lineage>
</organism>
<evidence type="ECO:0000256" key="1">
    <source>
        <dbReference type="SAM" id="Phobius"/>
    </source>
</evidence>
<proteinExistence type="predicted"/>
<dbReference type="PANTHER" id="PTHR21666:SF286">
    <property type="entry name" value="LIPOPROTEIN NLPD"/>
    <property type="match status" value="1"/>
</dbReference>
<dbReference type="InterPro" id="IPR016047">
    <property type="entry name" value="M23ase_b-sheet_dom"/>
</dbReference>
<feature type="domain" description="M23ase beta-sheet core" evidence="2">
    <location>
        <begin position="201"/>
        <end position="296"/>
    </location>
</feature>
<feature type="transmembrane region" description="Helical" evidence="1">
    <location>
        <begin position="26"/>
        <end position="48"/>
    </location>
</feature>
<keyword evidence="1" id="KW-0812">Transmembrane</keyword>
<keyword evidence="4" id="KW-1185">Reference proteome</keyword>
<dbReference type="CDD" id="cd12797">
    <property type="entry name" value="M23_peptidase"/>
    <property type="match status" value="1"/>
</dbReference>
<dbReference type="STRING" id="470826.SAMN04488027_104185"/>
<keyword evidence="1" id="KW-1133">Transmembrane helix</keyword>
<dbReference type="Gene3D" id="2.70.70.10">
    <property type="entry name" value="Glucose Permease (Domain IIA)"/>
    <property type="match status" value="1"/>
</dbReference>
<accession>A0A1G7VW38</accession>
<keyword evidence="1" id="KW-0472">Membrane</keyword>
<protein>
    <submittedName>
        <fullName evidence="3">Peptidase family M23</fullName>
    </submittedName>
</protein>
<dbReference type="EMBL" id="FNCW01000004">
    <property type="protein sequence ID" value="SDG63639.1"/>
    <property type="molecule type" value="Genomic_DNA"/>
</dbReference>
<reference evidence="3 4" key="1">
    <citation type="submission" date="2016-10" db="EMBL/GenBank/DDBJ databases">
        <authorList>
            <person name="de Groot N.N."/>
        </authorList>
    </citation>
    <scope>NUCLEOTIDE SEQUENCE [LARGE SCALE GENOMIC DNA]</scope>
    <source>
        <strain evidence="3 4">DSM 19803</strain>
    </source>
</reference>
<dbReference type="Pfam" id="PF01551">
    <property type="entry name" value="Peptidase_M23"/>
    <property type="match status" value="1"/>
</dbReference>
<name>A0A1G7VW38_9FLAO</name>
<dbReference type="FunFam" id="2.70.70.10:FF:000006">
    <property type="entry name" value="M23 family peptidase"/>
    <property type="match status" value="1"/>
</dbReference>
<dbReference type="RefSeq" id="WP_093366615.1">
    <property type="nucleotide sequence ID" value="NZ_FNCW01000004.1"/>
</dbReference>
<sequence length="324" mass="37030">MSKVKYYYDSETLSYRKIEPKKGKSFALFTLFILGIIAMSFVLALIYLNIPNLETPKERAYKREIENMRFQYELLNKRMGNVVDVLENVEDRDNNIYRVYFEANPISEEQRKSGFGGINRYKNLEGYENSEIIAETTKNLDQLSKRLVIQSKSLDEIAELAKNKEALLASIPAIQPVKNDDLKKMASGFGIRMHPILKYRKMHNGMDFSATTNTEVFATGNAVVKKARRTSGFGNLIVLDHGFGYETYYAHLNEFKVKPGQKVKRGEIIGYVGNTGLSTAPHLHYEVHKNGRVVNPINFYHGDLTAEEYDIMLNQSALENQSLD</sequence>
<gene>
    <name evidence="3" type="ORF">SAMN04488027_104185</name>
</gene>
<dbReference type="GO" id="GO:0004222">
    <property type="term" value="F:metalloendopeptidase activity"/>
    <property type="evidence" value="ECO:0007669"/>
    <property type="project" value="TreeGrafter"/>
</dbReference>